<gene>
    <name evidence="1" type="ORF">GBF38_014527</name>
</gene>
<organism evidence="1 2">
    <name type="scientific">Nibea albiflora</name>
    <name type="common">Yellow drum</name>
    <name type="synonym">Corvina albiflora</name>
    <dbReference type="NCBI Taxonomy" id="240163"/>
    <lineage>
        <taxon>Eukaryota</taxon>
        <taxon>Metazoa</taxon>
        <taxon>Chordata</taxon>
        <taxon>Craniata</taxon>
        <taxon>Vertebrata</taxon>
        <taxon>Euteleostomi</taxon>
        <taxon>Actinopterygii</taxon>
        <taxon>Neopterygii</taxon>
        <taxon>Teleostei</taxon>
        <taxon>Neoteleostei</taxon>
        <taxon>Acanthomorphata</taxon>
        <taxon>Eupercaria</taxon>
        <taxon>Sciaenidae</taxon>
        <taxon>Nibea</taxon>
    </lineage>
</organism>
<feature type="non-terminal residue" evidence="1">
    <location>
        <position position="339"/>
    </location>
</feature>
<accession>A0ACB7F7Y8</accession>
<reference evidence="1" key="1">
    <citation type="submission" date="2020-04" db="EMBL/GenBank/DDBJ databases">
        <title>A chromosome-scale assembly and high-density genetic map of the yellow drum (Nibea albiflora) genome.</title>
        <authorList>
            <person name="Xu D."/>
            <person name="Zhang W."/>
            <person name="Chen R."/>
            <person name="Tan P."/>
            <person name="Wang L."/>
            <person name="Song H."/>
            <person name="Tian L."/>
            <person name="Zhu Q."/>
            <person name="Wang B."/>
        </authorList>
    </citation>
    <scope>NUCLEOTIDE SEQUENCE</scope>
    <source>
        <strain evidence="1">ZJHYS-2018</strain>
    </source>
</reference>
<dbReference type="Proteomes" id="UP000805704">
    <property type="component" value="Chromosome 16"/>
</dbReference>
<keyword evidence="2" id="KW-1185">Reference proteome</keyword>
<dbReference type="EMBL" id="CM024804">
    <property type="protein sequence ID" value="KAG8010276.1"/>
    <property type="molecule type" value="Genomic_DNA"/>
</dbReference>
<comment type="caution">
    <text evidence="1">The sequence shown here is derived from an EMBL/GenBank/DDBJ whole genome shotgun (WGS) entry which is preliminary data.</text>
</comment>
<proteinExistence type="predicted"/>
<sequence length="339" mass="35994">MGEEALAGAAVVFEKESSRYVLQGQEKRSSGRRSSSGLGSHTSGDRTPESLSDSEYRPSSRQDRRRSSQSQASTKSNECFECGKVFRSRHQMIVHQRVHRKDGGRASVGDKERTSRDERWGSTSDPESGSPSRPSTPGYGDSPPASTLGDQASEMGTANSGEIAGTHAGRAPVRPSSSTSSSVRHVEDQSHQPRFRPKVDIYPRGGSLPSSSSLEKSTGALSRSSAPSPSSATASRIADRYMMPQEGLGFMLSSKHGLAEYSRARGSPHQPLPNSHSQIRANATRPSTITHSSTAGHNYGVSQAHGSTLLNSSSSSSSSSSLPSDARGDAKHEPIAETP</sequence>
<protein>
    <submittedName>
        <fullName evidence="1">Uncharacterized protein</fullName>
    </submittedName>
</protein>
<evidence type="ECO:0000313" key="1">
    <source>
        <dbReference type="EMBL" id="KAG8010276.1"/>
    </source>
</evidence>
<evidence type="ECO:0000313" key="2">
    <source>
        <dbReference type="Proteomes" id="UP000805704"/>
    </source>
</evidence>
<name>A0ACB7F7Y8_NIBAL</name>